<dbReference type="PANTHER" id="PTHR45772">
    <property type="entry name" value="CONSERVED COMPONENT OF ABC TRANSPORTER FOR NATURAL AMINO ACIDS-RELATED"/>
    <property type="match status" value="1"/>
</dbReference>
<dbReference type="Pfam" id="PF00005">
    <property type="entry name" value="ABC_tran"/>
    <property type="match status" value="1"/>
</dbReference>
<keyword evidence="3 5" id="KW-0067">ATP-binding</keyword>
<dbReference type="PANTHER" id="PTHR45772:SF8">
    <property type="entry name" value="HIGH-AFFINITY BRANCHED-CHAIN AMINO ACID TRANSPORT ATP-BINDING PROTEIN"/>
    <property type="match status" value="1"/>
</dbReference>
<dbReference type="GO" id="GO:0005524">
    <property type="term" value="F:ATP binding"/>
    <property type="evidence" value="ECO:0007669"/>
    <property type="project" value="UniProtKB-KW"/>
</dbReference>
<dbReference type="Proteomes" id="UP000072421">
    <property type="component" value="Chromosome"/>
</dbReference>
<dbReference type="PROSITE" id="PS50893">
    <property type="entry name" value="ABC_TRANSPORTER_2"/>
    <property type="match status" value="1"/>
</dbReference>
<evidence type="ECO:0000256" key="1">
    <source>
        <dbReference type="ARBA" id="ARBA00022448"/>
    </source>
</evidence>
<feature type="domain" description="ABC transporter" evidence="4">
    <location>
        <begin position="46"/>
        <end position="288"/>
    </location>
</feature>
<dbReference type="InterPro" id="IPR027417">
    <property type="entry name" value="P-loop_NTPase"/>
</dbReference>
<reference evidence="5 6" key="1">
    <citation type="submission" date="2015-11" db="EMBL/GenBank/DDBJ databases">
        <title>Exploring the genomic traits of fungus-feeding bacterial genus Collimonas.</title>
        <authorList>
            <person name="Song C."/>
            <person name="Schmidt R."/>
            <person name="de Jager V."/>
            <person name="Krzyzanowska D."/>
            <person name="Jongedijk E."/>
            <person name="Cankar K."/>
            <person name="Beekwilder J."/>
            <person name="van Veen A."/>
            <person name="de Boer W."/>
            <person name="van Veen J.A."/>
            <person name="Garbeva P."/>
        </authorList>
    </citation>
    <scope>NUCLEOTIDE SEQUENCE [LARGE SCALE GENOMIC DNA]</scope>
    <source>
        <strain evidence="5 6">Ter6</strain>
    </source>
</reference>
<accession>A0A127PEG8</accession>
<dbReference type="Pfam" id="PF12399">
    <property type="entry name" value="BCA_ABC_TP_C"/>
    <property type="match status" value="1"/>
</dbReference>
<evidence type="ECO:0000313" key="6">
    <source>
        <dbReference type="Proteomes" id="UP000072421"/>
    </source>
</evidence>
<dbReference type="InterPro" id="IPR017781">
    <property type="entry name" value="ABC_transptr_urea_ATP-bd_UrtD"/>
</dbReference>
<dbReference type="OMA" id="FESHTVW"/>
<dbReference type="InterPro" id="IPR051120">
    <property type="entry name" value="ABC_AA/LPS_Transport"/>
</dbReference>
<dbReference type="AlphaFoldDB" id="A0A127PEG8"/>
<evidence type="ECO:0000256" key="3">
    <source>
        <dbReference type="ARBA" id="ARBA00022840"/>
    </source>
</evidence>
<name>A0A127PEG8_9BURK</name>
<dbReference type="SUPFAM" id="SSF52540">
    <property type="entry name" value="P-loop containing nucleoside triphosphate hydrolases"/>
    <property type="match status" value="1"/>
</dbReference>
<gene>
    <name evidence="5" type="primary">urtD</name>
    <name evidence="5" type="ORF">CFter6_3579</name>
</gene>
<keyword evidence="2" id="KW-0547">Nucleotide-binding</keyword>
<keyword evidence="1" id="KW-0813">Transport</keyword>
<dbReference type="GO" id="GO:0005886">
    <property type="term" value="C:plasma membrane"/>
    <property type="evidence" value="ECO:0007669"/>
    <property type="project" value="TreeGrafter"/>
</dbReference>
<dbReference type="NCBIfam" id="TIGR03411">
    <property type="entry name" value="urea_trans_UrtD"/>
    <property type="match status" value="1"/>
</dbReference>
<evidence type="ECO:0000313" key="5">
    <source>
        <dbReference type="EMBL" id="AMO96212.1"/>
    </source>
</evidence>
<dbReference type="PATRIC" id="fig|158899.10.peg.3563"/>
<organism evidence="5">
    <name type="scientific">Collimonas fungivorans</name>
    <dbReference type="NCBI Taxonomy" id="158899"/>
    <lineage>
        <taxon>Bacteria</taxon>
        <taxon>Pseudomonadati</taxon>
        <taxon>Pseudomonadota</taxon>
        <taxon>Betaproteobacteria</taxon>
        <taxon>Burkholderiales</taxon>
        <taxon>Oxalobacteraceae</taxon>
        <taxon>Collimonas</taxon>
    </lineage>
</organism>
<dbReference type="OrthoDB" id="9781337at2"/>
<proteinExistence type="predicted"/>
<dbReference type="InterPro" id="IPR032823">
    <property type="entry name" value="BCA_ABC_TP_C"/>
</dbReference>
<protein>
    <submittedName>
        <fullName evidence="5">Urea ABC transporter, ATP-binding protein UrtD</fullName>
    </submittedName>
</protein>
<dbReference type="RefSeq" id="WP_014006828.1">
    <property type="nucleotide sequence ID" value="NZ_CP013232.1"/>
</dbReference>
<dbReference type="FunFam" id="3.40.50.300:FF:000421">
    <property type="entry name" value="Branched-chain amino acid ABC transporter ATP-binding protein"/>
    <property type="match status" value="1"/>
</dbReference>
<sequence>MSQRISQIYNPAQPSDKVDNALHADYGTSYARIKPEGVDTTHGAILYLENITVSFDGFKALNNLNLDISVGELRCIIGPNGAGKTTMMDVITGKTRPSAGTAFFGQSIDLTKLTEYDIAHAGIGRKFQRPTVFEQHTVFENLELAMKMDKRVKTTLFSRLSSEQVDKIDACLRLIRLNGNERRLAGLLSHGQKQWLEIGMLLMQEPQLLLLDEPVAGMSDAETARTAELLNELRGKHSIMVVEHDMGFVAEIAQQGKVTVLHEGSVLAAGKMSEVQADERVIEVYLGR</sequence>
<dbReference type="GO" id="GO:0016887">
    <property type="term" value="F:ATP hydrolysis activity"/>
    <property type="evidence" value="ECO:0007669"/>
    <property type="project" value="InterPro"/>
</dbReference>
<dbReference type="CDD" id="cd03219">
    <property type="entry name" value="ABC_Mj1267_LivG_branched"/>
    <property type="match status" value="1"/>
</dbReference>
<evidence type="ECO:0000256" key="2">
    <source>
        <dbReference type="ARBA" id="ARBA00022741"/>
    </source>
</evidence>
<dbReference type="InterPro" id="IPR003439">
    <property type="entry name" value="ABC_transporter-like_ATP-bd"/>
</dbReference>
<evidence type="ECO:0000259" key="4">
    <source>
        <dbReference type="PROSITE" id="PS50893"/>
    </source>
</evidence>
<dbReference type="EMBL" id="CP013232">
    <property type="protein sequence ID" value="AMO96212.1"/>
    <property type="molecule type" value="Genomic_DNA"/>
</dbReference>
<dbReference type="Gene3D" id="3.40.50.300">
    <property type="entry name" value="P-loop containing nucleotide triphosphate hydrolases"/>
    <property type="match status" value="1"/>
</dbReference>